<reference evidence="14 15" key="1">
    <citation type="submission" date="2019-07" db="EMBL/GenBank/DDBJ databases">
        <title>Lysobacter weifangensis sp. nov., isolated from bensulfuron-methyl contaminated farmland soil.</title>
        <authorList>
            <person name="Zhao H."/>
        </authorList>
    </citation>
    <scope>NUCLEOTIDE SEQUENCE [LARGE SCALE GENOMIC DNA]</scope>
    <source>
        <strain evidence="14 15">CC-Bw-6</strain>
    </source>
</reference>
<evidence type="ECO:0000256" key="7">
    <source>
        <dbReference type="ARBA" id="ARBA00022777"/>
    </source>
</evidence>
<evidence type="ECO:0000259" key="13">
    <source>
        <dbReference type="Pfam" id="PF01288"/>
    </source>
</evidence>
<feature type="domain" description="7,8-dihydro-6-hydroxymethylpterin-pyrophosphokinase" evidence="13">
    <location>
        <begin position="2"/>
        <end position="125"/>
    </location>
</feature>
<gene>
    <name evidence="14" type="primary">folK</name>
    <name evidence="14" type="ORF">FNZ56_08325</name>
</gene>
<dbReference type="Pfam" id="PF01288">
    <property type="entry name" value="HPPK"/>
    <property type="match status" value="1"/>
</dbReference>
<dbReference type="Proteomes" id="UP000315891">
    <property type="component" value="Chromosome"/>
</dbReference>
<accession>A0A516V8G4</accession>
<evidence type="ECO:0000256" key="10">
    <source>
        <dbReference type="ARBA" id="ARBA00029409"/>
    </source>
</evidence>
<keyword evidence="9" id="KW-0289">Folate biosynthesis</keyword>
<dbReference type="GO" id="GO:0046654">
    <property type="term" value="P:tetrahydrofolate biosynthetic process"/>
    <property type="evidence" value="ECO:0007669"/>
    <property type="project" value="UniProtKB-UniPathway"/>
</dbReference>
<protein>
    <recommendedName>
        <fullName evidence="4">2-amino-4-hydroxy-6-hydroxymethyldihydropteridine pyrophosphokinase</fullName>
        <ecNumber evidence="3">2.7.6.3</ecNumber>
    </recommendedName>
    <alternativeName>
        <fullName evidence="11">6-hydroxymethyl-7,8-dihydropterin pyrophosphokinase</fullName>
    </alternativeName>
    <alternativeName>
        <fullName evidence="12">7,8-dihydro-6-hydroxymethylpterin-pyrophosphokinase</fullName>
    </alternativeName>
</protein>
<dbReference type="OrthoDB" id="9790168at2"/>
<evidence type="ECO:0000256" key="11">
    <source>
        <dbReference type="ARBA" id="ARBA00029766"/>
    </source>
</evidence>
<name>A0A516V8G4_9GAMM</name>
<evidence type="ECO:0000313" key="14">
    <source>
        <dbReference type="EMBL" id="QDQ74806.1"/>
    </source>
</evidence>
<sequence>MSLGSNIEPERNLRSAVEALRARFGNVRLSPVYRTRAVGFDGPDFLNAIAAIESDMHPFALNDWLHALEIAHGRDRRDKSYSDRPIDLDIIYFGKLVLEGPGDFMLPRPELRHAFVLKPLADIAPHFVDPVRGASLEELWEAHPEHDAPPQPVAIEL</sequence>
<dbReference type="InterPro" id="IPR000550">
    <property type="entry name" value="Hppk"/>
</dbReference>
<evidence type="ECO:0000256" key="3">
    <source>
        <dbReference type="ARBA" id="ARBA00013253"/>
    </source>
</evidence>
<dbReference type="GO" id="GO:0046656">
    <property type="term" value="P:folic acid biosynthetic process"/>
    <property type="evidence" value="ECO:0007669"/>
    <property type="project" value="UniProtKB-KW"/>
</dbReference>
<dbReference type="InterPro" id="IPR035907">
    <property type="entry name" value="Hppk_sf"/>
</dbReference>
<comment type="similarity">
    <text evidence="2">Belongs to the HPPK family.</text>
</comment>
<evidence type="ECO:0000313" key="15">
    <source>
        <dbReference type="Proteomes" id="UP000315891"/>
    </source>
</evidence>
<keyword evidence="15" id="KW-1185">Reference proteome</keyword>
<dbReference type="UniPathway" id="UPA00077">
    <property type="reaction ID" value="UER00155"/>
</dbReference>
<keyword evidence="6" id="KW-0547">Nucleotide-binding</keyword>
<evidence type="ECO:0000256" key="12">
    <source>
        <dbReference type="ARBA" id="ARBA00033413"/>
    </source>
</evidence>
<dbReference type="RefSeq" id="WP_143880315.1">
    <property type="nucleotide sequence ID" value="NZ_BAABLZ010000001.1"/>
</dbReference>
<comment type="pathway">
    <text evidence="1">Cofactor biosynthesis; tetrahydrofolate biosynthesis; 2-amino-4-hydroxy-6-hydroxymethyl-7,8-dihydropteridine diphosphate from 7,8-dihydroneopterin triphosphate: step 4/4.</text>
</comment>
<keyword evidence="5 14" id="KW-0808">Transferase</keyword>
<organism evidence="14 15">
    <name type="scientific">Pseudoluteimonas lycopersici</name>
    <dbReference type="NCBI Taxonomy" id="1324796"/>
    <lineage>
        <taxon>Bacteria</taxon>
        <taxon>Pseudomonadati</taxon>
        <taxon>Pseudomonadota</taxon>
        <taxon>Gammaproteobacteria</taxon>
        <taxon>Lysobacterales</taxon>
        <taxon>Lysobacteraceae</taxon>
        <taxon>Pseudoluteimonas</taxon>
    </lineage>
</organism>
<evidence type="ECO:0000256" key="8">
    <source>
        <dbReference type="ARBA" id="ARBA00022840"/>
    </source>
</evidence>
<dbReference type="SUPFAM" id="SSF55083">
    <property type="entry name" value="6-hydroxymethyl-7,8-dihydropterin pyrophosphokinase, HPPK"/>
    <property type="match status" value="1"/>
</dbReference>
<evidence type="ECO:0000256" key="4">
    <source>
        <dbReference type="ARBA" id="ARBA00016218"/>
    </source>
</evidence>
<dbReference type="AlphaFoldDB" id="A0A516V8G4"/>
<dbReference type="GO" id="GO:0005524">
    <property type="term" value="F:ATP binding"/>
    <property type="evidence" value="ECO:0007669"/>
    <property type="project" value="UniProtKB-KW"/>
</dbReference>
<dbReference type="PANTHER" id="PTHR43071:SF1">
    <property type="entry name" value="2-AMINO-4-HYDROXY-6-HYDROXYMETHYLDIHYDROPTERIDINE PYROPHOSPHOKINASE"/>
    <property type="match status" value="1"/>
</dbReference>
<evidence type="ECO:0000256" key="9">
    <source>
        <dbReference type="ARBA" id="ARBA00022909"/>
    </source>
</evidence>
<dbReference type="GO" id="GO:0016301">
    <property type="term" value="F:kinase activity"/>
    <property type="evidence" value="ECO:0007669"/>
    <property type="project" value="UniProtKB-KW"/>
</dbReference>
<dbReference type="EMBL" id="CP041742">
    <property type="protein sequence ID" value="QDQ74806.1"/>
    <property type="molecule type" value="Genomic_DNA"/>
</dbReference>
<comment type="function">
    <text evidence="10">Catalyzes the transfer of pyrophosphate from adenosine triphosphate (ATP) to 6-hydroxymethyl-7,8-dihydropterin, an enzymatic step in folate biosynthesis pathway.</text>
</comment>
<evidence type="ECO:0000256" key="5">
    <source>
        <dbReference type="ARBA" id="ARBA00022679"/>
    </source>
</evidence>
<dbReference type="GO" id="GO:0003848">
    <property type="term" value="F:2-amino-4-hydroxy-6-hydroxymethyldihydropteridine diphosphokinase activity"/>
    <property type="evidence" value="ECO:0007669"/>
    <property type="project" value="UniProtKB-EC"/>
</dbReference>
<evidence type="ECO:0000256" key="6">
    <source>
        <dbReference type="ARBA" id="ARBA00022741"/>
    </source>
</evidence>
<dbReference type="NCBIfam" id="TIGR01498">
    <property type="entry name" value="folK"/>
    <property type="match status" value="1"/>
</dbReference>
<dbReference type="PANTHER" id="PTHR43071">
    <property type="entry name" value="2-AMINO-4-HYDROXY-6-HYDROXYMETHYLDIHYDROPTERIDINE PYROPHOSPHOKINASE"/>
    <property type="match status" value="1"/>
</dbReference>
<keyword evidence="8" id="KW-0067">ATP-binding</keyword>
<keyword evidence="7 14" id="KW-0418">Kinase</keyword>
<evidence type="ECO:0000256" key="1">
    <source>
        <dbReference type="ARBA" id="ARBA00005051"/>
    </source>
</evidence>
<dbReference type="Gene3D" id="3.30.70.560">
    <property type="entry name" value="7,8-Dihydro-6-hydroxymethylpterin-pyrophosphokinase HPPK"/>
    <property type="match status" value="1"/>
</dbReference>
<proteinExistence type="inferred from homology"/>
<evidence type="ECO:0000256" key="2">
    <source>
        <dbReference type="ARBA" id="ARBA00005810"/>
    </source>
</evidence>
<dbReference type="EC" id="2.7.6.3" evidence="3"/>